<dbReference type="InterPro" id="IPR038475">
    <property type="entry name" value="RecG_C_sf"/>
</dbReference>
<dbReference type="CDD" id="cd00090">
    <property type="entry name" value="HTH_ARSR"/>
    <property type="match status" value="1"/>
</dbReference>
<dbReference type="Gene3D" id="1.10.10.10">
    <property type="entry name" value="Winged helix-like DNA-binding domain superfamily/Winged helix DNA-binding domain"/>
    <property type="match status" value="2"/>
</dbReference>
<dbReference type="KEGG" id="amq:AMETH_0192"/>
<feature type="domain" description="HTH arsR-type" evidence="1">
    <location>
        <begin position="443"/>
        <end position="486"/>
    </location>
</feature>
<dbReference type="InterPro" id="IPR036388">
    <property type="entry name" value="WH-like_DNA-bd_sf"/>
</dbReference>
<dbReference type="GO" id="GO:0003700">
    <property type="term" value="F:DNA-binding transcription factor activity"/>
    <property type="evidence" value="ECO:0007669"/>
    <property type="project" value="InterPro"/>
</dbReference>
<dbReference type="HOGENOM" id="CLU_024970_6_0_11"/>
<evidence type="ECO:0000313" key="2">
    <source>
        <dbReference type="EMBL" id="AIJ20284.1"/>
    </source>
</evidence>
<dbReference type="PANTHER" id="PTHR30595:SF6">
    <property type="entry name" value="SCHLAFEN ALBA-2 DOMAIN-CONTAINING PROTEIN"/>
    <property type="match status" value="1"/>
</dbReference>
<sequence>MLDPAKVSADLAAVCAEEMEPPLRPVIKVHRFEEADLVVAEVPALDRSRKPCFYKGAGVNQGSFVRVGDDDRRLSSYEVHLLVANRGQPKDDEEVLPDAGVETLDGKLVDAFVGRLRERRPHAFADLDRHAVLRRAKVLSGDRVTLAGLLALGRYPQDFFPQLMVTFVHYPTVSGADVSTGERFIDNVAVEGPVPIMVRDTLAALRRNMSRRATVRGAGRIDTWEYPEAALREAIVNALAHRDYSPDSRGTQVQVEMYPDRLVIRNPGGLFGPVTEDNLGEEGISSARNATLLRLLEDVPIPGSTRTVCENRGSGIRTMLDALRNASMSPPRFADKISFFRVTFPNHALIGPEVVDLIRRLGERGLTGSQCLGLALLKNQQALDNKTYRSATGVDSRRATAELGDLVARGLVTQLGGRRWARYELAPGIGPGTTGSAVARADRRAEVLAALDGRELTRAEIAEVIGVSDKAVARWLRILRGEGLVELVGGAVRSPHVRYRTTGQRALDDQADE</sequence>
<dbReference type="InterPro" id="IPR038461">
    <property type="entry name" value="Schlafen_AlbA_2_dom_sf"/>
</dbReference>
<organism evidence="2 3">
    <name type="scientific">Amycolatopsis methanolica 239</name>
    <dbReference type="NCBI Taxonomy" id="1068978"/>
    <lineage>
        <taxon>Bacteria</taxon>
        <taxon>Bacillati</taxon>
        <taxon>Actinomycetota</taxon>
        <taxon>Actinomycetes</taxon>
        <taxon>Pseudonocardiales</taxon>
        <taxon>Pseudonocardiaceae</taxon>
        <taxon>Amycolatopsis</taxon>
        <taxon>Amycolatopsis methanolica group</taxon>
    </lineage>
</organism>
<dbReference type="PATRIC" id="fig|1068978.7.peg.204"/>
<dbReference type="RefSeq" id="WP_017986147.1">
    <property type="nucleotide sequence ID" value="NZ_AQUL01000001.1"/>
</dbReference>
<dbReference type="SUPFAM" id="SSF46785">
    <property type="entry name" value="Winged helix' DNA-binding domain"/>
    <property type="match status" value="1"/>
</dbReference>
<reference evidence="2 3" key="1">
    <citation type="submission" date="2014-07" db="EMBL/GenBank/DDBJ databases">
        <title>Whole Genome Sequence of the Amycolatopsis methanolica 239.</title>
        <authorList>
            <person name="Tang B."/>
        </authorList>
    </citation>
    <scope>NUCLEOTIDE SEQUENCE [LARGE SCALE GENOMIC DNA]</scope>
    <source>
        <strain evidence="2 3">239</strain>
    </source>
</reference>
<dbReference type="Gene3D" id="3.30.565.60">
    <property type="match status" value="1"/>
</dbReference>
<dbReference type="PANTHER" id="PTHR30595">
    <property type="entry name" value="GLPR-RELATED TRANSCRIPTIONAL REPRESSOR"/>
    <property type="match status" value="1"/>
</dbReference>
<dbReference type="InterPro" id="IPR001845">
    <property type="entry name" value="HTH_ArsR_DNA-bd_dom"/>
</dbReference>
<dbReference type="Proteomes" id="UP000062973">
    <property type="component" value="Chromosome"/>
</dbReference>
<name>A0A076MHT7_AMYME</name>
<dbReference type="EMBL" id="CP009110">
    <property type="protein sequence ID" value="AIJ20284.1"/>
    <property type="molecule type" value="Genomic_DNA"/>
</dbReference>
<dbReference type="eggNOG" id="COG2865">
    <property type="taxonomic scope" value="Bacteria"/>
</dbReference>
<keyword evidence="3" id="KW-1185">Reference proteome</keyword>
<dbReference type="InterPro" id="IPR036390">
    <property type="entry name" value="WH_DNA-bd_sf"/>
</dbReference>
<evidence type="ECO:0000259" key="1">
    <source>
        <dbReference type="Pfam" id="PF01022"/>
    </source>
</evidence>
<dbReference type="STRING" id="1068978.AMETH_0192"/>
<accession>A0A076MHT7</accession>
<protein>
    <submittedName>
        <fullName evidence="2">Putative transcriptional regulator</fullName>
    </submittedName>
</protein>
<evidence type="ECO:0000313" key="3">
    <source>
        <dbReference type="Proteomes" id="UP000062973"/>
    </source>
</evidence>
<dbReference type="AlphaFoldDB" id="A0A076MHT7"/>
<gene>
    <name evidence="2" type="ORF">AMETH_0192</name>
</gene>
<dbReference type="Pfam" id="PF01022">
    <property type="entry name" value="HTH_5"/>
    <property type="match status" value="1"/>
</dbReference>
<dbReference type="Gene3D" id="3.30.950.30">
    <property type="entry name" value="Schlafen, AAA domain"/>
    <property type="match status" value="1"/>
</dbReference>
<dbReference type="Pfam" id="PF13749">
    <property type="entry name" value="HATPase_c_4"/>
    <property type="match status" value="1"/>
</dbReference>
<dbReference type="InterPro" id="IPR011991">
    <property type="entry name" value="ArsR-like_HTH"/>
</dbReference>
<proteinExistence type="predicted"/>